<comment type="caution">
    <text evidence="1">The sequence shown here is derived from an EMBL/GenBank/DDBJ whole genome shotgun (WGS) entry which is preliminary data.</text>
</comment>
<name>A0A2B4R2P4_STYPI</name>
<evidence type="ECO:0000313" key="1">
    <source>
        <dbReference type="EMBL" id="PFX12614.1"/>
    </source>
</evidence>
<gene>
    <name evidence="1" type="ORF">AWC38_SpisGene23397</name>
</gene>
<accession>A0A2B4R2P4</accession>
<evidence type="ECO:0000313" key="2">
    <source>
        <dbReference type="Proteomes" id="UP000225706"/>
    </source>
</evidence>
<sequence>MSSEVSGKQQKYCRIGAREYFLFEHEELTIDNITDACQKHFRALIGEEMACDVLAGERGPSCKKITQVNNLKTLFVRFVQSDVVHMEVPSSHSDENIAKKLRIVLGDKVSTYEDLLENLKLVSLNKGRILDMLNLVPKSFRAATPA</sequence>
<proteinExistence type="predicted"/>
<dbReference type="Proteomes" id="UP000225706">
    <property type="component" value="Unassembled WGS sequence"/>
</dbReference>
<organism evidence="1 2">
    <name type="scientific">Stylophora pistillata</name>
    <name type="common">Smooth cauliflower coral</name>
    <dbReference type="NCBI Taxonomy" id="50429"/>
    <lineage>
        <taxon>Eukaryota</taxon>
        <taxon>Metazoa</taxon>
        <taxon>Cnidaria</taxon>
        <taxon>Anthozoa</taxon>
        <taxon>Hexacorallia</taxon>
        <taxon>Scleractinia</taxon>
        <taxon>Astrocoeniina</taxon>
        <taxon>Pocilloporidae</taxon>
        <taxon>Stylophora</taxon>
    </lineage>
</organism>
<dbReference type="OrthoDB" id="5953554at2759"/>
<dbReference type="EMBL" id="LSMT01001260">
    <property type="protein sequence ID" value="PFX12614.1"/>
    <property type="molecule type" value="Genomic_DNA"/>
</dbReference>
<reference evidence="2" key="1">
    <citation type="journal article" date="2017" name="bioRxiv">
        <title>Comparative analysis of the genomes of Stylophora pistillata and Acropora digitifera provides evidence for extensive differences between species of corals.</title>
        <authorList>
            <person name="Voolstra C.R."/>
            <person name="Li Y."/>
            <person name="Liew Y.J."/>
            <person name="Baumgarten S."/>
            <person name="Zoccola D."/>
            <person name="Flot J.-F."/>
            <person name="Tambutte S."/>
            <person name="Allemand D."/>
            <person name="Aranda M."/>
        </authorList>
    </citation>
    <scope>NUCLEOTIDE SEQUENCE [LARGE SCALE GENOMIC DNA]</scope>
</reference>
<keyword evidence="2" id="KW-1185">Reference proteome</keyword>
<dbReference type="AlphaFoldDB" id="A0A2B4R2P4"/>
<protein>
    <submittedName>
        <fullName evidence="1">Uncharacterized protein</fullName>
    </submittedName>
</protein>